<evidence type="ECO:0000313" key="1">
    <source>
        <dbReference type="EMBL" id="MFH4977370.1"/>
    </source>
</evidence>
<gene>
    <name evidence="1" type="ORF">AB6A40_004079</name>
</gene>
<protein>
    <recommendedName>
        <fullName evidence="3">Galectin</fullName>
    </recommendedName>
</protein>
<proteinExistence type="predicted"/>
<evidence type="ECO:0008006" key="3">
    <source>
        <dbReference type="Google" id="ProtNLM"/>
    </source>
</evidence>
<dbReference type="AlphaFoldDB" id="A0ABD6EM63"/>
<comment type="caution">
    <text evidence="1">The sequence shown here is derived from an EMBL/GenBank/DDBJ whole genome shotgun (WGS) entry which is preliminary data.</text>
</comment>
<accession>A0ABD6EM63</accession>
<name>A0ABD6EM63_9BILA</name>
<reference evidence="1 2" key="1">
    <citation type="submission" date="2024-08" db="EMBL/GenBank/DDBJ databases">
        <title>Gnathostoma spinigerum genome.</title>
        <authorList>
            <person name="Gonzalez-Bertolin B."/>
            <person name="Monzon S."/>
            <person name="Zaballos A."/>
            <person name="Jimenez P."/>
            <person name="Dekumyoy P."/>
            <person name="Varona S."/>
            <person name="Cuesta I."/>
            <person name="Sumanam S."/>
            <person name="Adisakwattana P."/>
            <person name="Gasser R.B."/>
            <person name="Hernandez-Gonzalez A."/>
            <person name="Young N.D."/>
            <person name="Perteguer M.J."/>
        </authorList>
    </citation>
    <scope>NUCLEOTIDE SEQUENCE [LARGE SCALE GENOMIC DNA]</scope>
    <source>
        <strain evidence="1">AL3</strain>
        <tissue evidence="1">Liver</tissue>
    </source>
</reference>
<sequence>MMTIGNSRSEWDVTCSDFRFDVHLVIVERTDHHIYKKKTFPFESIIKIHFVDNGGIEEHLNEEHFTLTMIN</sequence>
<keyword evidence="2" id="KW-1185">Reference proteome</keyword>
<organism evidence="1 2">
    <name type="scientific">Gnathostoma spinigerum</name>
    <dbReference type="NCBI Taxonomy" id="75299"/>
    <lineage>
        <taxon>Eukaryota</taxon>
        <taxon>Metazoa</taxon>
        <taxon>Ecdysozoa</taxon>
        <taxon>Nematoda</taxon>
        <taxon>Chromadorea</taxon>
        <taxon>Rhabditida</taxon>
        <taxon>Spirurina</taxon>
        <taxon>Gnathostomatomorpha</taxon>
        <taxon>Gnathostomatoidea</taxon>
        <taxon>Gnathostomatidae</taxon>
        <taxon>Gnathostoma</taxon>
    </lineage>
</organism>
<dbReference type="Proteomes" id="UP001608902">
    <property type="component" value="Unassembled WGS sequence"/>
</dbReference>
<evidence type="ECO:0000313" key="2">
    <source>
        <dbReference type="Proteomes" id="UP001608902"/>
    </source>
</evidence>
<dbReference type="EMBL" id="JBGFUD010002251">
    <property type="protein sequence ID" value="MFH4977370.1"/>
    <property type="molecule type" value="Genomic_DNA"/>
</dbReference>